<dbReference type="Proteomes" id="UP001596114">
    <property type="component" value="Unassembled WGS sequence"/>
</dbReference>
<dbReference type="EMBL" id="JBHSNF010000002">
    <property type="protein sequence ID" value="MFC5525917.1"/>
    <property type="molecule type" value="Genomic_DNA"/>
</dbReference>
<gene>
    <name evidence="1" type="ORF">ACFPPA_09200</name>
</gene>
<accession>A0ABW0QQR4</accession>
<proteinExistence type="predicted"/>
<protein>
    <recommendedName>
        <fullName evidence="3">Protein NO VEIN C-terminal domain-containing protein</fullName>
    </recommendedName>
</protein>
<reference evidence="2" key="1">
    <citation type="journal article" date="2019" name="Int. J. Syst. Evol. Microbiol.">
        <title>The Global Catalogue of Microorganisms (GCM) 10K type strain sequencing project: providing services to taxonomists for standard genome sequencing and annotation.</title>
        <authorList>
            <consortium name="The Broad Institute Genomics Platform"/>
            <consortium name="The Broad Institute Genome Sequencing Center for Infectious Disease"/>
            <person name="Wu L."/>
            <person name="Ma J."/>
        </authorList>
    </citation>
    <scope>NUCLEOTIDE SEQUENCE [LARGE SCALE GENOMIC DNA]</scope>
    <source>
        <strain evidence="2">CGMCC 1.16619</strain>
    </source>
</reference>
<evidence type="ECO:0008006" key="3">
    <source>
        <dbReference type="Google" id="ProtNLM"/>
    </source>
</evidence>
<comment type="caution">
    <text evidence="1">The sequence shown here is derived from an EMBL/GenBank/DDBJ whole genome shotgun (WGS) entry which is preliminary data.</text>
</comment>
<sequence length="388" mass="43232">MKWPEVKGLCIGYSSKGTSGSGIGPGLRNRLLFTAQQIIRKGRNDPELFELVGLFEADFGPDRISDMTANVIRVDLAKFTKRVYGELLVEGARPVKIDVQNGMPLNPYTGAPILLVPRSLLRDLPVAFEWSRKDIIAADNEDLRMRLNSLIGSSWREAIKSFSKERFKNILLENPDLIDDLVKVYSEKVASPYNFVEDRAGEYLWFPATQAVTKEFPLSLQPFDPNSVDEVEVMVLTICEKFKSLVEDNGLCDLFYNSDGSHKNESAMQLVFFGVADAYCHANKVMIARESNSGRGPVDFKFGSNQENSVLVEIKKSTNTSGLKKGVTRQLPQYMKSEGSKRAIYLVIDIGYTKSSINSLNQVNKSINGTAIKIFHIDGNPKPSASKL</sequence>
<organism evidence="1 2">
    <name type="scientific">Rhodanobacter ginsengisoli</name>
    <dbReference type="NCBI Taxonomy" id="418646"/>
    <lineage>
        <taxon>Bacteria</taxon>
        <taxon>Pseudomonadati</taxon>
        <taxon>Pseudomonadota</taxon>
        <taxon>Gammaproteobacteria</taxon>
        <taxon>Lysobacterales</taxon>
        <taxon>Rhodanobacteraceae</taxon>
        <taxon>Rhodanobacter</taxon>
    </lineage>
</organism>
<evidence type="ECO:0000313" key="1">
    <source>
        <dbReference type="EMBL" id="MFC5525917.1"/>
    </source>
</evidence>
<evidence type="ECO:0000313" key="2">
    <source>
        <dbReference type="Proteomes" id="UP001596114"/>
    </source>
</evidence>
<keyword evidence="2" id="KW-1185">Reference proteome</keyword>
<name>A0ABW0QQR4_9GAMM</name>